<keyword evidence="2" id="KW-1185">Reference proteome</keyword>
<accession>A0A4D6L8V6</accession>
<proteinExistence type="predicted"/>
<dbReference type="EMBL" id="CP039346">
    <property type="protein sequence ID" value="QCD84963.1"/>
    <property type="molecule type" value="Genomic_DNA"/>
</dbReference>
<sequence>MTLLYSMTTWIVHGWVDQMRNVHGQVDGANADVEALLIGSHMVDIRKLLLMLGCLMNP</sequence>
<gene>
    <name evidence="1" type="ORF">DEO72_LG2g5321</name>
</gene>
<dbReference type="AlphaFoldDB" id="A0A4D6L8V6"/>
<name>A0A4D6L8V6_VIGUN</name>
<evidence type="ECO:0000313" key="1">
    <source>
        <dbReference type="EMBL" id="QCD84963.1"/>
    </source>
</evidence>
<reference evidence="1 2" key="1">
    <citation type="submission" date="2019-04" db="EMBL/GenBank/DDBJ databases">
        <title>An improved genome assembly and genetic linkage map for asparagus bean, Vigna unguiculata ssp. sesquipedialis.</title>
        <authorList>
            <person name="Xia Q."/>
            <person name="Zhang R."/>
            <person name="Dong Y."/>
        </authorList>
    </citation>
    <scope>NUCLEOTIDE SEQUENCE [LARGE SCALE GENOMIC DNA]</scope>
    <source>
        <tissue evidence="1">Leaf</tissue>
    </source>
</reference>
<protein>
    <submittedName>
        <fullName evidence="1">Uncharacterized protein</fullName>
    </submittedName>
</protein>
<organism evidence="1 2">
    <name type="scientific">Vigna unguiculata</name>
    <name type="common">Cowpea</name>
    <dbReference type="NCBI Taxonomy" id="3917"/>
    <lineage>
        <taxon>Eukaryota</taxon>
        <taxon>Viridiplantae</taxon>
        <taxon>Streptophyta</taxon>
        <taxon>Embryophyta</taxon>
        <taxon>Tracheophyta</taxon>
        <taxon>Spermatophyta</taxon>
        <taxon>Magnoliopsida</taxon>
        <taxon>eudicotyledons</taxon>
        <taxon>Gunneridae</taxon>
        <taxon>Pentapetalae</taxon>
        <taxon>rosids</taxon>
        <taxon>fabids</taxon>
        <taxon>Fabales</taxon>
        <taxon>Fabaceae</taxon>
        <taxon>Papilionoideae</taxon>
        <taxon>50 kb inversion clade</taxon>
        <taxon>NPAAA clade</taxon>
        <taxon>indigoferoid/millettioid clade</taxon>
        <taxon>Phaseoleae</taxon>
        <taxon>Vigna</taxon>
    </lineage>
</organism>
<dbReference type="Proteomes" id="UP000501690">
    <property type="component" value="Linkage Group LG2"/>
</dbReference>
<evidence type="ECO:0000313" key="2">
    <source>
        <dbReference type="Proteomes" id="UP000501690"/>
    </source>
</evidence>